<reference evidence="2 3" key="1">
    <citation type="submission" date="2020-08" db="EMBL/GenBank/DDBJ databases">
        <title>Novel species isolated from subtropical streams in China.</title>
        <authorList>
            <person name="Lu H."/>
        </authorList>
    </citation>
    <scope>NUCLEOTIDE SEQUENCE [LARGE SCALE GENOMIC DNA]</scope>
    <source>
        <strain evidence="2 3">CY22W</strain>
    </source>
</reference>
<proteinExistence type="predicted"/>
<feature type="signal peptide" evidence="1">
    <location>
        <begin position="1"/>
        <end position="24"/>
    </location>
</feature>
<dbReference type="Proteomes" id="UP000654304">
    <property type="component" value="Unassembled WGS sequence"/>
</dbReference>
<evidence type="ECO:0000313" key="2">
    <source>
        <dbReference type="EMBL" id="MBC3932677.1"/>
    </source>
</evidence>
<gene>
    <name evidence="2" type="ORF">H8K43_13390</name>
</gene>
<dbReference type="EMBL" id="JACOGD010000006">
    <property type="protein sequence ID" value="MBC3932677.1"/>
    <property type="molecule type" value="Genomic_DNA"/>
</dbReference>
<evidence type="ECO:0008006" key="4">
    <source>
        <dbReference type="Google" id="ProtNLM"/>
    </source>
</evidence>
<organism evidence="2 3">
    <name type="scientific">Undibacterium curvum</name>
    <dbReference type="NCBI Taxonomy" id="2762294"/>
    <lineage>
        <taxon>Bacteria</taxon>
        <taxon>Pseudomonadati</taxon>
        <taxon>Pseudomonadota</taxon>
        <taxon>Betaproteobacteria</taxon>
        <taxon>Burkholderiales</taxon>
        <taxon>Oxalobacteraceae</taxon>
        <taxon>Undibacterium</taxon>
    </lineage>
</organism>
<evidence type="ECO:0000256" key="1">
    <source>
        <dbReference type="SAM" id="SignalP"/>
    </source>
</evidence>
<sequence length="175" mass="19010">MYNYVFSRCAKYAWLASLSLLLCACSPRFDWREVTGSEQPYQVLMPAKPASMSRVVQLAGQQLSMHMLAAEAGQISFAVGSVQVADPGQAGLVAKAMREGMLANLRAKPEQIQTLANGNIIASGSSPQGQPLKMAARFIIDGKWVYQLVAIGPEQALQDEVADNFLQSFKVNKSK</sequence>
<feature type="chain" id="PRO_5045287967" description="Transmembrane protein" evidence="1">
    <location>
        <begin position="25"/>
        <end position="175"/>
    </location>
</feature>
<accession>A0ABR7A749</accession>
<protein>
    <recommendedName>
        <fullName evidence="4">Transmembrane protein</fullName>
    </recommendedName>
</protein>
<comment type="caution">
    <text evidence="2">The sequence shown here is derived from an EMBL/GenBank/DDBJ whole genome shotgun (WGS) entry which is preliminary data.</text>
</comment>
<keyword evidence="1" id="KW-0732">Signal</keyword>
<keyword evidence="3" id="KW-1185">Reference proteome</keyword>
<evidence type="ECO:0000313" key="3">
    <source>
        <dbReference type="Proteomes" id="UP000654304"/>
    </source>
</evidence>
<dbReference type="RefSeq" id="WP_186904300.1">
    <property type="nucleotide sequence ID" value="NZ_JACOGD010000006.1"/>
</dbReference>
<name>A0ABR7A749_9BURK</name>